<dbReference type="Gene3D" id="2.30.30.830">
    <property type="match status" value="1"/>
</dbReference>
<accession>A0A085WQM4</accession>
<dbReference type="SUPFAM" id="SSF50156">
    <property type="entry name" value="PDZ domain-like"/>
    <property type="match status" value="1"/>
</dbReference>
<sequence>MRSLIRPAFHAFTFAMLACACLLVAQTVNTLLGASLATLPTASEPARQEPVSASTATVMPLSAEELARYTGLSLRTPSQPSTAVLTVTVPTQLGLKLLGTLTSASTDMSLASVYEPTSQRTRTIAVGSTLQGAEVLAIERTRVLFLNNGQVELLDLTSAPAALGMPSAPPAPAAPTTGFGSSLRQTGPDAYAIARQDVENTLANLNQIATQARVVPSFTDGKPRGFKLFAMRPDSLYAKLGLKNGDILQRINGSTLDDPMRAMEAYHSMKGASRIELQIERDGQPLRKTYTVEN</sequence>
<keyword evidence="4" id="KW-0997">Cell inner membrane</keyword>
<dbReference type="Gene3D" id="2.30.42.10">
    <property type="match status" value="1"/>
</dbReference>
<evidence type="ECO:0000256" key="7">
    <source>
        <dbReference type="ARBA" id="ARBA00022989"/>
    </source>
</evidence>
<keyword evidence="8" id="KW-0472">Membrane</keyword>
<evidence type="ECO:0000313" key="12">
    <source>
        <dbReference type="Proteomes" id="UP000028725"/>
    </source>
</evidence>
<gene>
    <name evidence="11" type="ORF">DB31_5029</name>
</gene>
<dbReference type="EMBL" id="JMCB01000003">
    <property type="protein sequence ID" value="KFE69987.1"/>
    <property type="molecule type" value="Genomic_DNA"/>
</dbReference>
<dbReference type="STRING" id="394096.DB31_5029"/>
<organism evidence="11 12">
    <name type="scientific">Hyalangium minutum</name>
    <dbReference type="NCBI Taxonomy" id="394096"/>
    <lineage>
        <taxon>Bacteria</taxon>
        <taxon>Pseudomonadati</taxon>
        <taxon>Myxococcota</taxon>
        <taxon>Myxococcia</taxon>
        <taxon>Myxococcales</taxon>
        <taxon>Cystobacterineae</taxon>
        <taxon>Archangiaceae</taxon>
        <taxon>Hyalangium</taxon>
    </lineage>
</organism>
<keyword evidence="6" id="KW-0653">Protein transport</keyword>
<evidence type="ECO:0000313" key="11">
    <source>
        <dbReference type="EMBL" id="KFE69987.1"/>
    </source>
</evidence>
<dbReference type="RefSeq" id="WP_052419785.1">
    <property type="nucleotide sequence ID" value="NZ_JMCB01000003.1"/>
</dbReference>
<dbReference type="Pfam" id="PF11356">
    <property type="entry name" value="T2SSC"/>
    <property type="match status" value="1"/>
</dbReference>
<feature type="signal peptide" evidence="9">
    <location>
        <begin position="1"/>
        <end position="25"/>
    </location>
</feature>
<dbReference type="NCBIfam" id="NF041515">
    <property type="entry name" value="GspC_delta"/>
    <property type="match status" value="1"/>
</dbReference>
<dbReference type="PROSITE" id="PS51257">
    <property type="entry name" value="PROKAR_LIPOPROTEIN"/>
    <property type="match status" value="1"/>
</dbReference>
<keyword evidence="5" id="KW-0812">Transmembrane</keyword>
<keyword evidence="2" id="KW-0813">Transport</keyword>
<name>A0A085WQM4_9BACT</name>
<evidence type="ECO:0000256" key="3">
    <source>
        <dbReference type="ARBA" id="ARBA00022475"/>
    </source>
</evidence>
<dbReference type="InterPro" id="IPR024961">
    <property type="entry name" value="T2SS_GspC_N"/>
</dbReference>
<reference evidence="11 12" key="1">
    <citation type="submission" date="2014-04" db="EMBL/GenBank/DDBJ databases">
        <title>Genome assembly of Hyalangium minutum DSM 14724.</title>
        <authorList>
            <person name="Sharma G."/>
            <person name="Subramanian S."/>
        </authorList>
    </citation>
    <scope>NUCLEOTIDE SEQUENCE [LARGE SCALE GENOMIC DNA]</scope>
    <source>
        <strain evidence="11 12">DSM 14724</strain>
    </source>
</reference>
<keyword evidence="7" id="KW-1133">Transmembrane helix</keyword>
<feature type="domain" description="Type II secretion system protein GspC N-terminal" evidence="10">
    <location>
        <begin position="17"/>
        <end position="155"/>
    </location>
</feature>
<dbReference type="OrthoDB" id="5447763at2"/>
<dbReference type="Proteomes" id="UP000028725">
    <property type="component" value="Unassembled WGS sequence"/>
</dbReference>
<protein>
    <submittedName>
        <fullName evidence="11">General secretion pathway protein C</fullName>
    </submittedName>
</protein>
<evidence type="ECO:0000256" key="8">
    <source>
        <dbReference type="ARBA" id="ARBA00023136"/>
    </source>
</evidence>
<evidence type="ECO:0000256" key="1">
    <source>
        <dbReference type="ARBA" id="ARBA00004533"/>
    </source>
</evidence>
<keyword evidence="9" id="KW-0732">Signal</keyword>
<keyword evidence="12" id="KW-1185">Reference proteome</keyword>
<evidence type="ECO:0000256" key="6">
    <source>
        <dbReference type="ARBA" id="ARBA00022927"/>
    </source>
</evidence>
<evidence type="ECO:0000259" key="10">
    <source>
        <dbReference type="Pfam" id="PF11356"/>
    </source>
</evidence>
<feature type="chain" id="PRO_5005412271" evidence="9">
    <location>
        <begin position="26"/>
        <end position="294"/>
    </location>
</feature>
<dbReference type="GO" id="GO:0005886">
    <property type="term" value="C:plasma membrane"/>
    <property type="evidence" value="ECO:0007669"/>
    <property type="project" value="UniProtKB-SubCell"/>
</dbReference>
<evidence type="ECO:0000256" key="9">
    <source>
        <dbReference type="SAM" id="SignalP"/>
    </source>
</evidence>
<evidence type="ECO:0000256" key="2">
    <source>
        <dbReference type="ARBA" id="ARBA00022448"/>
    </source>
</evidence>
<proteinExistence type="predicted"/>
<evidence type="ECO:0000256" key="4">
    <source>
        <dbReference type="ARBA" id="ARBA00022519"/>
    </source>
</evidence>
<dbReference type="GO" id="GO:0015031">
    <property type="term" value="P:protein transport"/>
    <property type="evidence" value="ECO:0007669"/>
    <property type="project" value="UniProtKB-KW"/>
</dbReference>
<comment type="subcellular location">
    <subcellularLocation>
        <location evidence="1">Cell inner membrane</location>
    </subcellularLocation>
</comment>
<dbReference type="InterPro" id="IPR036034">
    <property type="entry name" value="PDZ_sf"/>
</dbReference>
<comment type="caution">
    <text evidence="11">The sequence shown here is derived from an EMBL/GenBank/DDBJ whole genome shotgun (WGS) entry which is preliminary data.</text>
</comment>
<evidence type="ECO:0000256" key="5">
    <source>
        <dbReference type="ARBA" id="ARBA00022692"/>
    </source>
</evidence>
<dbReference type="AlphaFoldDB" id="A0A085WQM4"/>
<keyword evidence="3" id="KW-1003">Cell membrane</keyword>